<gene>
    <name evidence="5 6" type="primary">Gm8777</name>
</gene>
<dbReference type="PANTHER" id="PTHR21859:SF6">
    <property type="entry name" value="GENE MODEL 906, (NCBI)-RELATED"/>
    <property type="match status" value="1"/>
</dbReference>
<keyword evidence="3" id="KW-0812">Transmembrane</keyword>
<dbReference type="MGI" id="MGI:3643286">
    <property type="gene designation" value="Gm8777"/>
</dbReference>
<reference evidence="5" key="3">
    <citation type="submission" date="2025-08" db="UniProtKB">
        <authorList>
            <consortium name="Ensembl"/>
        </authorList>
    </citation>
    <scope>IDENTIFICATION</scope>
    <source>
        <strain evidence="5">C57BL/6J</strain>
    </source>
</reference>
<feature type="region of interest" description="Disordered" evidence="2">
    <location>
        <begin position="1108"/>
        <end position="1134"/>
    </location>
</feature>
<evidence type="ECO:0000313" key="6">
    <source>
        <dbReference type="MGI" id="MGI:3643286"/>
    </source>
</evidence>
<feature type="region of interest" description="Disordered" evidence="2">
    <location>
        <begin position="603"/>
        <end position="627"/>
    </location>
</feature>
<feature type="region of interest" description="Disordered" evidence="2">
    <location>
        <begin position="52"/>
        <end position="97"/>
    </location>
</feature>
<dbReference type="Proteomes" id="UP000000589">
    <property type="component" value="Chromosome 13"/>
</dbReference>
<name>A0ABA7IXB5_MOUSE</name>
<evidence type="ECO:0000313" key="7">
    <source>
        <dbReference type="Proteomes" id="UP000000589"/>
    </source>
</evidence>
<dbReference type="AlphaFoldDB" id="A0ABA7IXB5"/>
<comment type="similarity">
    <text evidence="1">Belongs to the SPATA31 family.</text>
</comment>
<evidence type="ECO:0000259" key="4">
    <source>
        <dbReference type="Pfam" id="PF14650"/>
    </source>
</evidence>
<keyword evidence="3" id="KW-0472">Membrane</keyword>
<feature type="transmembrane region" description="Helical" evidence="3">
    <location>
        <begin position="23"/>
        <end position="45"/>
    </location>
</feature>
<feature type="region of interest" description="Disordered" evidence="2">
    <location>
        <begin position="552"/>
        <end position="583"/>
    </location>
</feature>
<protein>
    <submittedName>
        <fullName evidence="5">Predicted gene 8777</fullName>
    </submittedName>
</protein>
<feature type="region of interest" description="Disordered" evidence="2">
    <location>
        <begin position="692"/>
        <end position="717"/>
    </location>
</feature>
<feature type="region of interest" description="Disordered" evidence="2">
    <location>
        <begin position="461"/>
        <end position="494"/>
    </location>
</feature>
<feature type="compositionally biased region" description="Basic and acidic residues" evidence="2">
    <location>
        <begin position="80"/>
        <end position="92"/>
    </location>
</feature>
<feature type="compositionally biased region" description="Polar residues" evidence="2">
    <location>
        <begin position="835"/>
        <end position="846"/>
    </location>
</feature>
<feature type="domain" description="SPATA31" evidence="4">
    <location>
        <begin position="128"/>
        <end position="434"/>
    </location>
</feature>
<dbReference type="PANTHER" id="PTHR21859">
    <property type="entry name" value="ACROSOME-SPECIFIC PROTEIN"/>
    <property type="match status" value="1"/>
</dbReference>
<keyword evidence="3" id="KW-1133">Transmembrane helix</keyword>
<dbReference type="InterPro" id="IPR039509">
    <property type="entry name" value="SPATA31"/>
</dbReference>
<reference evidence="5" key="4">
    <citation type="submission" date="2025-09" db="UniProtKB">
        <authorList>
            <consortium name="Ensembl"/>
        </authorList>
    </citation>
    <scope>IDENTIFICATION</scope>
    <source>
        <strain evidence="5">C57BL/6J</strain>
    </source>
</reference>
<dbReference type="GeneTree" id="ENSGT00950000183043"/>
<dbReference type="Ensembl" id="ENSMUST00000249955.1">
    <property type="protein sequence ID" value="ENSMUSP00000160049.1"/>
    <property type="gene ID" value="ENSMUSG00000121934.1"/>
</dbReference>
<feature type="compositionally biased region" description="Polar residues" evidence="2">
    <location>
        <begin position="703"/>
        <end position="715"/>
    </location>
</feature>
<reference evidence="5 7" key="2">
    <citation type="journal article" date="2011" name="PLoS Biol.">
        <title>Modernizing reference genome assemblies.</title>
        <authorList>
            <person name="Church D.M."/>
            <person name="Schneider V.A."/>
            <person name="Graves T."/>
            <person name="Auger K."/>
            <person name="Cunningham F."/>
            <person name="Bouk N."/>
            <person name="Chen H.C."/>
            <person name="Agarwala R."/>
            <person name="McLaren W.M."/>
            <person name="Ritchie G.R."/>
            <person name="Albracht D."/>
            <person name="Kremitzki M."/>
            <person name="Rock S."/>
            <person name="Kotkiewicz H."/>
            <person name="Kremitzki C."/>
            <person name="Wollam A."/>
            <person name="Trani L."/>
            <person name="Fulton L."/>
            <person name="Fulton R."/>
            <person name="Matthews L."/>
            <person name="Whitehead S."/>
            <person name="Chow W."/>
            <person name="Torrance J."/>
            <person name="Dunn M."/>
            <person name="Harden G."/>
            <person name="Threadgold G."/>
            <person name="Wood J."/>
            <person name="Collins J."/>
            <person name="Heath P."/>
            <person name="Griffiths G."/>
            <person name="Pelan S."/>
            <person name="Grafham D."/>
            <person name="Eichler E.E."/>
            <person name="Weinstock G."/>
            <person name="Mardis E.R."/>
            <person name="Wilson R.K."/>
            <person name="Howe K."/>
            <person name="Flicek P."/>
            <person name="Hubbard T."/>
        </authorList>
    </citation>
    <scope>NUCLEOTIDE SEQUENCE [LARGE SCALE GENOMIC DNA]</scope>
    <source>
        <strain evidence="5 7">C57BL/6J</strain>
    </source>
</reference>
<dbReference type="Pfam" id="PF14650">
    <property type="entry name" value="FAM75"/>
    <property type="match status" value="1"/>
</dbReference>
<evidence type="ECO:0000256" key="1">
    <source>
        <dbReference type="ARBA" id="ARBA00035009"/>
    </source>
</evidence>
<keyword evidence="7" id="KW-1185">Reference proteome</keyword>
<evidence type="ECO:0000256" key="2">
    <source>
        <dbReference type="SAM" id="MobiDB-lite"/>
    </source>
</evidence>
<feature type="compositionally biased region" description="Polar residues" evidence="2">
    <location>
        <begin position="603"/>
        <end position="617"/>
    </location>
</feature>
<evidence type="ECO:0000313" key="5">
    <source>
        <dbReference type="Ensembl" id="ENSMUSP00000160049.1"/>
    </source>
</evidence>
<sequence length="1134" mass="127311">MENFLALMNSISDTWMSPSCMDIAMDMGIAFVCGAGLFFLLLPFLKNCPVSPPPESESDISEGVRMEQNKTRKKTATGKGCRDGGKNVEETKTPSQPMRISTKQLLQDSPPQPLWNPLHKMDHLPLFQQLSYLKVLEHLIRKEFSYIFWGISSLFPESLLATAHILRSPTLLERKTVRFCDACGPAQALAQAQEQPQLSQDLPLPLKLVTPSLEGVAWFQEMEMVPSSTSNQMPPCFKRRTCRIACSTTERGTQTPLTTENQSLPHGLYWKNTKVSDIQKHQETICKRTQNLSKGTQHTTGIRSASILPENCQIIHNNEEPQNEDKAPNMGELQGTPVTLHPSRKLTLFQEHFPANSDHYCKSRSQLFQPAKSSILNSKPYKCSKMMESVPLGVPVKKDIATCDIHNTIKKGFGLGVKDVPCTSSNSPGKALKSRNPALRTDTLSYMNPSEQHFFLDSNTERKLESNSTKIPEKRRRRPYQENLEARDLTPPGVPASKVPQVGFAASPICGSKAEYYSKAAMVLESLHHLDPGGTRVESISNDRLESAEFTFSPAEVQETQRTPPPAASHGPSKAQPDPLQGNLSVQQPAFCFQAKPQQSTTIQCTGKGKLQTNTSPKMPKLPPWKRFTHVDSRQPCWRVIVIDPEESIPPSTAKQSNIVEVKEEPLPAWTVSLGSSDIHNDQAISMDPRKFGSLEANKNPGHLQTPTTQHSQDSGLKPQAYSKVDLLSKEQPEAWLVKHNPDGPSTVYPAKVSLPLQHSWPSSQNTPQNIQAFQGLGDVLMRTHERVETEEISVLQDKIKLLDPKWLHHHEERQSIIRSTGIRQGESLGRMSPSVPSSMQLNDTTWKPEKGEITSKCSWKNIRSNPLQCENFSRKYNRQGDSLQNDHPPASTVQMQEVVTRYKVIYNMVAEIQSLVSILVQILENTERDQPKVQMCTVESLTSQPGGSSYPLEGLYDTDHSRVPSRKSCGHAAIPEMHNCPFTYRGIGDKLQSGIEDLRAYDQHRNQVKRGMGFDQFHMPKEFDLPYRYSRIGDKQEPGLANQRACDLCRTKIVMGHCPHRSPEVQKHSFRYREIRDEQHLGVDHKAFDPHQSTRKGMGCGWFLSPKEKHPVKHRGTDSSWPSVAAQRASDPR</sequence>
<evidence type="ECO:0000256" key="3">
    <source>
        <dbReference type="SAM" id="Phobius"/>
    </source>
</evidence>
<organism evidence="5 7">
    <name type="scientific">Mus musculus</name>
    <name type="common">Mouse</name>
    <dbReference type="NCBI Taxonomy" id="10090"/>
    <lineage>
        <taxon>Eukaryota</taxon>
        <taxon>Metazoa</taxon>
        <taxon>Chordata</taxon>
        <taxon>Craniata</taxon>
        <taxon>Vertebrata</taxon>
        <taxon>Euteleostomi</taxon>
        <taxon>Mammalia</taxon>
        <taxon>Eutheria</taxon>
        <taxon>Euarchontoglires</taxon>
        <taxon>Glires</taxon>
        <taxon>Rodentia</taxon>
        <taxon>Myomorpha</taxon>
        <taxon>Muroidea</taxon>
        <taxon>Muridae</taxon>
        <taxon>Murinae</taxon>
        <taxon>Mus</taxon>
        <taxon>Mus</taxon>
    </lineage>
</organism>
<reference evidence="5 7" key="1">
    <citation type="journal article" date="2009" name="PLoS Biol.">
        <title>Lineage-specific biology revealed by a finished genome assembly of the mouse.</title>
        <authorList>
            <consortium name="Mouse Genome Sequencing Consortium"/>
            <person name="Church D.M."/>
            <person name="Goodstadt L."/>
            <person name="Hillier L.W."/>
            <person name="Zody M.C."/>
            <person name="Goldstein S."/>
            <person name="She X."/>
            <person name="Bult C.J."/>
            <person name="Agarwala R."/>
            <person name="Cherry J.L."/>
            <person name="DiCuccio M."/>
            <person name="Hlavina W."/>
            <person name="Kapustin Y."/>
            <person name="Meric P."/>
            <person name="Maglott D."/>
            <person name="Birtle Z."/>
            <person name="Marques A.C."/>
            <person name="Graves T."/>
            <person name="Zhou S."/>
            <person name="Teague B."/>
            <person name="Potamousis K."/>
            <person name="Churas C."/>
            <person name="Place M."/>
            <person name="Herschleb J."/>
            <person name="Runnheim R."/>
            <person name="Forrest D."/>
            <person name="Amos-Landgraf J."/>
            <person name="Schwartz D.C."/>
            <person name="Cheng Z."/>
            <person name="Lindblad-Toh K."/>
            <person name="Eichler E.E."/>
            <person name="Ponting C.P."/>
        </authorList>
    </citation>
    <scope>NUCLEOTIDE SEQUENCE [LARGE SCALE GENOMIC DNA]</scope>
    <source>
        <strain evidence="5 7">C57BL/6J</strain>
    </source>
</reference>
<accession>A0ABA7IXB5</accession>
<proteinExistence type="inferred from homology"/>
<feature type="region of interest" description="Disordered" evidence="2">
    <location>
        <begin position="827"/>
        <end position="846"/>
    </location>
</feature>